<dbReference type="EMBL" id="CASHTH010002145">
    <property type="protein sequence ID" value="CAI8025379.1"/>
    <property type="molecule type" value="Genomic_DNA"/>
</dbReference>
<dbReference type="GO" id="GO:0005739">
    <property type="term" value="C:mitochondrion"/>
    <property type="evidence" value="ECO:0007669"/>
    <property type="project" value="TreeGrafter"/>
</dbReference>
<evidence type="ECO:0000256" key="2">
    <source>
        <dbReference type="ARBA" id="ARBA00005022"/>
    </source>
</evidence>
<evidence type="ECO:0000259" key="9">
    <source>
        <dbReference type="Pfam" id="PF02668"/>
    </source>
</evidence>
<feature type="domain" description="TauD/TfdA-like" evidence="9">
    <location>
        <begin position="94"/>
        <end position="350"/>
    </location>
</feature>
<name>A0AA35S902_GEOBA</name>
<accession>A0AA35S902</accession>
<dbReference type="SUPFAM" id="SSF51197">
    <property type="entry name" value="Clavaminate synthase-like"/>
    <property type="match status" value="1"/>
</dbReference>
<dbReference type="GO" id="GO:0045329">
    <property type="term" value="P:carnitine biosynthetic process"/>
    <property type="evidence" value="ECO:0007669"/>
    <property type="project" value="UniProtKB-KW"/>
</dbReference>
<keyword evidence="7" id="KW-0560">Oxidoreductase</keyword>
<dbReference type="FunFam" id="3.30.2020.30:FF:000002">
    <property type="entry name" value="Putative gamma-butyrobetaine dioxygenase"/>
    <property type="match status" value="1"/>
</dbReference>
<comment type="caution">
    <text evidence="11">The sequence shown here is derived from an EMBL/GenBank/DDBJ whole genome shotgun (WGS) entry which is preliminary data.</text>
</comment>
<dbReference type="PANTHER" id="PTHR10696">
    <property type="entry name" value="GAMMA-BUTYROBETAINE HYDROXYLASE-RELATED"/>
    <property type="match status" value="1"/>
</dbReference>
<dbReference type="Proteomes" id="UP001174909">
    <property type="component" value="Unassembled WGS sequence"/>
</dbReference>
<gene>
    <name evidence="11" type="ORF">GBAR_LOCUS14665</name>
</gene>
<keyword evidence="12" id="KW-1185">Reference proteome</keyword>
<keyword evidence="5" id="KW-0124">Carnitine biosynthesis</keyword>
<sequence length="367" mass="41949">MTAEWGGGGSSSPSKYHSVWLRRNCQCQQCLNPQNQSIVLSHELDPTVTLSEATISTDGSNLEMKWSCGHQGFLNLDWLRKHSYSSKVLEEGRKKISPLFATQMPQMDYKELEDDYGVWKWLKNVNEYGVCLLHGVPCTKEDGLEVSKKICPYLQETFYGGLTELKVEDSAISVSYGHGALEPHQDMPEYESYTGITLIHCLRNDRCVAEGESVIVDGLAVVEKLRKTHPHYFDTLVRVPATFHRINHTWDRPIHMVYKTPHIHLNGHGQVIMMRWSTHHDGPLQVNEEDVEPYYEAYAYLAKAIMYDKECQFHHRLEPGDMFTLNNHRMLHGRMKIQLNGGTRHLAVCTIIATVFEMKVHAQGGPL</sequence>
<comment type="pathway">
    <text evidence="2">Amine and polyamine biosynthesis; carnitine biosynthesis.</text>
</comment>
<evidence type="ECO:0000313" key="11">
    <source>
        <dbReference type="EMBL" id="CAI8025379.1"/>
    </source>
</evidence>
<keyword evidence="4" id="KW-0479">Metal-binding</keyword>
<dbReference type="GO" id="GO:0046872">
    <property type="term" value="F:metal ion binding"/>
    <property type="evidence" value="ECO:0007669"/>
    <property type="project" value="UniProtKB-KW"/>
</dbReference>
<dbReference type="AlphaFoldDB" id="A0AA35S902"/>
<dbReference type="Gene3D" id="3.60.130.10">
    <property type="entry name" value="Clavaminate synthase-like"/>
    <property type="match status" value="1"/>
</dbReference>
<protein>
    <submittedName>
        <fullName evidence="11">Gamma-butyrobetaine dioxygenase</fullName>
    </submittedName>
</protein>
<proteinExistence type="inferred from homology"/>
<dbReference type="InterPro" id="IPR038492">
    <property type="entry name" value="GBBH-like_N_sf"/>
</dbReference>
<evidence type="ECO:0000256" key="5">
    <source>
        <dbReference type="ARBA" id="ARBA00022873"/>
    </source>
</evidence>
<evidence type="ECO:0000256" key="6">
    <source>
        <dbReference type="ARBA" id="ARBA00022964"/>
    </source>
</evidence>
<comment type="cofactor">
    <cofactor evidence="1">
        <name>Fe(2+)</name>
        <dbReference type="ChEBI" id="CHEBI:29033"/>
    </cofactor>
</comment>
<dbReference type="Pfam" id="PF06155">
    <property type="entry name" value="GBBH-like_N"/>
    <property type="match status" value="1"/>
</dbReference>
<evidence type="ECO:0000256" key="8">
    <source>
        <dbReference type="ARBA" id="ARBA00023004"/>
    </source>
</evidence>
<dbReference type="InterPro" id="IPR042098">
    <property type="entry name" value="TauD-like_sf"/>
</dbReference>
<evidence type="ECO:0000256" key="1">
    <source>
        <dbReference type="ARBA" id="ARBA00001954"/>
    </source>
</evidence>
<dbReference type="Gene3D" id="3.30.2020.30">
    <property type="match status" value="1"/>
</dbReference>
<evidence type="ECO:0000256" key="4">
    <source>
        <dbReference type="ARBA" id="ARBA00022723"/>
    </source>
</evidence>
<dbReference type="InterPro" id="IPR010376">
    <property type="entry name" value="GBBH-like_N"/>
</dbReference>
<dbReference type="InterPro" id="IPR003819">
    <property type="entry name" value="TauD/TfdA-like"/>
</dbReference>
<feature type="domain" description="Gamma-butyrobetaine hydroxylase-like N-terminal" evidence="10">
    <location>
        <begin position="14"/>
        <end position="71"/>
    </location>
</feature>
<keyword evidence="6 11" id="KW-0223">Dioxygenase</keyword>
<dbReference type="Pfam" id="PF02668">
    <property type="entry name" value="TauD"/>
    <property type="match status" value="1"/>
</dbReference>
<dbReference type="PANTHER" id="PTHR10696:SF25">
    <property type="entry name" value="OXIDOREDUCTASE AIM17-RELATED"/>
    <property type="match status" value="1"/>
</dbReference>
<organism evidence="11 12">
    <name type="scientific">Geodia barretti</name>
    <name type="common">Barrett's horny sponge</name>
    <dbReference type="NCBI Taxonomy" id="519541"/>
    <lineage>
        <taxon>Eukaryota</taxon>
        <taxon>Metazoa</taxon>
        <taxon>Porifera</taxon>
        <taxon>Demospongiae</taxon>
        <taxon>Heteroscleromorpha</taxon>
        <taxon>Tetractinellida</taxon>
        <taxon>Astrophorina</taxon>
        <taxon>Geodiidae</taxon>
        <taxon>Geodia</taxon>
    </lineage>
</organism>
<evidence type="ECO:0000256" key="7">
    <source>
        <dbReference type="ARBA" id="ARBA00023002"/>
    </source>
</evidence>
<dbReference type="GO" id="GO:0016706">
    <property type="term" value="F:2-oxoglutarate-dependent dioxygenase activity"/>
    <property type="evidence" value="ECO:0007669"/>
    <property type="project" value="UniProtKB-ARBA"/>
</dbReference>
<keyword evidence="8" id="KW-0408">Iron</keyword>
<comment type="similarity">
    <text evidence="3">Belongs to the gamma-BBH/TMLD family.</text>
</comment>
<evidence type="ECO:0000256" key="3">
    <source>
        <dbReference type="ARBA" id="ARBA00008654"/>
    </source>
</evidence>
<dbReference type="InterPro" id="IPR050411">
    <property type="entry name" value="AlphaKG_dependent_hydroxylases"/>
</dbReference>
<reference evidence="11" key="1">
    <citation type="submission" date="2023-03" db="EMBL/GenBank/DDBJ databases">
        <authorList>
            <person name="Steffen K."/>
            <person name="Cardenas P."/>
        </authorList>
    </citation>
    <scope>NUCLEOTIDE SEQUENCE</scope>
</reference>
<evidence type="ECO:0000313" key="12">
    <source>
        <dbReference type="Proteomes" id="UP001174909"/>
    </source>
</evidence>
<evidence type="ECO:0000259" key="10">
    <source>
        <dbReference type="Pfam" id="PF06155"/>
    </source>
</evidence>